<keyword evidence="8 11" id="KW-0067">ATP-binding</keyword>
<reference evidence="13 14" key="1">
    <citation type="journal article" date="2014" name="Genome Announc.">
        <title>Draft Genome Sequence of Kocuria palustris PEL.</title>
        <authorList>
            <person name="Sharma G."/>
            <person name="Khatri I."/>
            <person name="Subramanian S."/>
        </authorList>
    </citation>
    <scope>NUCLEOTIDE SEQUENCE [LARGE SCALE GENOMIC DNA]</scope>
    <source>
        <strain evidence="13 14">PEL</strain>
    </source>
</reference>
<keyword evidence="5 11" id="KW-0479">Metal-binding</keyword>
<dbReference type="EMBL" id="ANHZ02000010">
    <property type="protein sequence ID" value="EME36660.1"/>
    <property type="molecule type" value="Genomic_DNA"/>
</dbReference>
<evidence type="ECO:0000256" key="10">
    <source>
        <dbReference type="ARBA" id="ARBA00022977"/>
    </source>
</evidence>
<comment type="caution">
    <text evidence="13">The sequence shown here is derived from an EMBL/GenBank/DDBJ whole genome shotgun (WGS) entry which is preliminary data.</text>
</comment>
<dbReference type="CDD" id="cd01170">
    <property type="entry name" value="THZ_kinase"/>
    <property type="match status" value="1"/>
</dbReference>
<dbReference type="PIRSF" id="PIRSF000513">
    <property type="entry name" value="Thz_kinase"/>
    <property type="match status" value="1"/>
</dbReference>
<comment type="catalytic activity">
    <reaction evidence="1 11">
        <text>5-(2-hydroxyethyl)-4-methylthiazole + ATP = 4-methyl-5-(2-phosphooxyethyl)-thiazole + ADP + H(+)</text>
        <dbReference type="Rhea" id="RHEA:24212"/>
        <dbReference type="ChEBI" id="CHEBI:15378"/>
        <dbReference type="ChEBI" id="CHEBI:17957"/>
        <dbReference type="ChEBI" id="CHEBI:30616"/>
        <dbReference type="ChEBI" id="CHEBI:58296"/>
        <dbReference type="ChEBI" id="CHEBI:456216"/>
        <dbReference type="EC" id="2.7.1.50"/>
    </reaction>
</comment>
<dbReference type="GO" id="GO:0000287">
    <property type="term" value="F:magnesium ion binding"/>
    <property type="evidence" value="ECO:0007669"/>
    <property type="project" value="UniProtKB-UniRule"/>
</dbReference>
<feature type="binding site" evidence="11">
    <location>
        <position position="59"/>
    </location>
    <ligand>
        <name>substrate</name>
    </ligand>
</feature>
<dbReference type="GO" id="GO:0004417">
    <property type="term" value="F:hydroxyethylthiazole kinase activity"/>
    <property type="evidence" value="ECO:0007669"/>
    <property type="project" value="UniProtKB-UniRule"/>
</dbReference>
<dbReference type="Proteomes" id="UP000009877">
    <property type="component" value="Unassembled WGS sequence"/>
</dbReference>
<dbReference type="GO" id="GO:0005524">
    <property type="term" value="F:ATP binding"/>
    <property type="evidence" value="ECO:0007669"/>
    <property type="project" value="UniProtKB-UniRule"/>
</dbReference>
<evidence type="ECO:0000256" key="5">
    <source>
        <dbReference type="ARBA" id="ARBA00022723"/>
    </source>
</evidence>
<gene>
    <name evidence="11" type="primary">thiM</name>
    <name evidence="13" type="ORF">C884_00221</name>
</gene>
<keyword evidence="4 11" id="KW-0808">Transferase</keyword>
<comment type="pathway">
    <text evidence="3 11">Cofactor biosynthesis; thiamine diphosphate biosynthesis; 4-methyl-5-(2-phosphoethyl)-thiazole from 5-(2-hydroxyethyl)-4-methylthiazole: step 1/1.</text>
</comment>
<dbReference type="AlphaFoldDB" id="M2YDN3"/>
<feature type="binding site" evidence="11">
    <location>
        <position position="134"/>
    </location>
    <ligand>
        <name>ATP</name>
        <dbReference type="ChEBI" id="CHEBI:30616"/>
    </ligand>
</feature>
<dbReference type="GO" id="GO:0009229">
    <property type="term" value="P:thiamine diphosphate biosynthetic process"/>
    <property type="evidence" value="ECO:0007669"/>
    <property type="project" value="UniProtKB-UniRule"/>
</dbReference>
<evidence type="ECO:0000256" key="9">
    <source>
        <dbReference type="ARBA" id="ARBA00022842"/>
    </source>
</evidence>
<keyword evidence="10 11" id="KW-0784">Thiamine biosynthesis</keyword>
<evidence type="ECO:0000313" key="13">
    <source>
        <dbReference type="EMBL" id="EME36660.1"/>
    </source>
</evidence>
<organism evidence="13 14">
    <name type="scientific">Kocuria palustris PEL</name>
    <dbReference type="NCBI Taxonomy" id="1236550"/>
    <lineage>
        <taxon>Bacteria</taxon>
        <taxon>Bacillati</taxon>
        <taxon>Actinomycetota</taxon>
        <taxon>Actinomycetes</taxon>
        <taxon>Micrococcales</taxon>
        <taxon>Micrococcaceae</taxon>
        <taxon>Kocuria</taxon>
    </lineage>
</organism>
<dbReference type="InterPro" id="IPR000417">
    <property type="entry name" value="Hyethyz_kinase"/>
</dbReference>
<name>M2YDN3_9MICC</name>
<keyword evidence="7 11" id="KW-0418">Kinase</keyword>
<evidence type="ECO:0000256" key="3">
    <source>
        <dbReference type="ARBA" id="ARBA00004868"/>
    </source>
</evidence>
<dbReference type="InterPro" id="IPR029056">
    <property type="entry name" value="Ribokinase-like"/>
</dbReference>
<evidence type="ECO:0000256" key="8">
    <source>
        <dbReference type="ARBA" id="ARBA00022840"/>
    </source>
</evidence>
<dbReference type="PRINTS" id="PR01099">
    <property type="entry name" value="HYETHTZKNASE"/>
</dbReference>
<keyword evidence="9 11" id="KW-0460">Magnesium</keyword>
<accession>M2YDN3</accession>
<evidence type="ECO:0000256" key="2">
    <source>
        <dbReference type="ARBA" id="ARBA00001946"/>
    </source>
</evidence>
<proteinExistence type="inferred from homology"/>
<feature type="compositionally biased region" description="Low complexity" evidence="12">
    <location>
        <begin position="279"/>
        <end position="302"/>
    </location>
</feature>
<keyword evidence="6 11" id="KW-0547">Nucleotide-binding</keyword>
<dbReference type="NCBIfam" id="NF006830">
    <property type="entry name" value="PRK09355.1"/>
    <property type="match status" value="1"/>
</dbReference>
<keyword evidence="14" id="KW-1185">Reference proteome</keyword>
<feature type="binding site" evidence="11">
    <location>
        <position position="207"/>
    </location>
    <ligand>
        <name>substrate</name>
    </ligand>
</feature>
<evidence type="ECO:0000256" key="1">
    <source>
        <dbReference type="ARBA" id="ARBA00001771"/>
    </source>
</evidence>
<dbReference type="UniPathway" id="UPA00060">
    <property type="reaction ID" value="UER00139"/>
</dbReference>
<comment type="function">
    <text evidence="11">Catalyzes the phosphorylation of the hydroxyl group of 4-methyl-5-beta-hydroxyethylthiazole (THZ).</text>
</comment>
<sequence length="302" mass="30164">MHSHTQSPSQSAHQPVSERMARLLEQLRSTRPLVQCLTNTVVSNFTANALLALGAAPAMTDIQGEAGPFAEIADGMLINLGTPDPEQRGAMREAAAARQAGGRHWVLDPVAIGSLPIRTALAAELLESRPAVIRGNPSEVLALTGGAGGRGVDTTDAPEAAVQAARQLVSTGCADAVAISGPVDLIVSASGTLRVPHGHGLLTQVVGGGCALGSVIAAFAAVAQDPADAAAAGSLVWGLAAEDAADRCQGPGSFAVHLLDALAGLRPEDVAERCRVEAEAAGAPSAADGAAAGAGQAEEAGR</sequence>
<comment type="cofactor">
    <cofactor evidence="2 11">
        <name>Mg(2+)</name>
        <dbReference type="ChEBI" id="CHEBI:18420"/>
    </cofactor>
</comment>
<dbReference type="EC" id="2.7.1.50" evidence="11"/>
<dbReference type="GO" id="GO:0009228">
    <property type="term" value="P:thiamine biosynthetic process"/>
    <property type="evidence" value="ECO:0007669"/>
    <property type="project" value="UniProtKB-KW"/>
</dbReference>
<dbReference type="Gene3D" id="3.40.1190.20">
    <property type="match status" value="1"/>
</dbReference>
<evidence type="ECO:0000256" key="7">
    <source>
        <dbReference type="ARBA" id="ARBA00022777"/>
    </source>
</evidence>
<dbReference type="STRING" id="71999.KPaMU14_05195"/>
<dbReference type="RefSeq" id="WP_006214635.1">
    <property type="nucleotide sequence ID" value="NZ_ANHZ02000010.1"/>
</dbReference>
<evidence type="ECO:0000256" key="12">
    <source>
        <dbReference type="SAM" id="MobiDB-lite"/>
    </source>
</evidence>
<evidence type="ECO:0000313" key="14">
    <source>
        <dbReference type="Proteomes" id="UP000009877"/>
    </source>
</evidence>
<comment type="similarity">
    <text evidence="11">Belongs to the Thz kinase family.</text>
</comment>
<evidence type="ECO:0000256" key="4">
    <source>
        <dbReference type="ARBA" id="ARBA00022679"/>
    </source>
</evidence>
<evidence type="ECO:0000256" key="11">
    <source>
        <dbReference type="HAMAP-Rule" id="MF_00228"/>
    </source>
</evidence>
<protein>
    <recommendedName>
        <fullName evidence="11">Hydroxyethylthiazole kinase</fullName>
        <ecNumber evidence="11">2.7.1.50</ecNumber>
    </recommendedName>
    <alternativeName>
        <fullName evidence="11">4-methyl-5-beta-hydroxyethylthiazole kinase</fullName>
        <shortName evidence="11">TH kinase</shortName>
        <shortName evidence="11">Thz kinase</shortName>
    </alternativeName>
</protein>
<feature type="binding site" evidence="11">
    <location>
        <position position="180"/>
    </location>
    <ligand>
        <name>ATP</name>
        <dbReference type="ChEBI" id="CHEBI:30616"/>
    </ligand>
</feature>
<feature type="region of interest" description="Disordered" evidence="12">
    <location>
        <begin position="278"/>
        <end position="302"/>
    </location>
</feature>
<dbReference type="Pfam" id="PF02110">
    <property type="entry name" value="HK"/>
    <property type="match status" value="1"/>
</dbReference>
<evidence type="ECO:0000256" key="6">
    <source>
        <dbReference type="ARBA" id="ARBA00022741"/>
    </source>
</evidence>
<dbReference type="SUPFAM" id="SSF53613">
    <property type="entry name" value="Ribokinase-like"/>
    <property type="match status" value="1"/>
</dbReference>
<dbReference type="HAMAP" id="MF_00228">
    <property type="entry name" value="Thz_kinase"/>
    <property type="match status" value="1"/>
</dbReference>